<dbReference type="SUPFAM" id="SSF46689">
    <property type="entry name" value="Homeodomain-like"/>
    <property type="match status" value="1"/>
</dbReference>
<evidence type="ECO:0000259" key="2">
    <source>
        <dbReference type="Pfam" id="PF13358"/>
    </source>
</evidence>
<proteinExistence type="predicted"/>
<dbReference type="EnsemblMetazoa" id="tetur01g17284.1">
    <property type="protein sequence ID" value="tetur01g17284.1"/>
    <property type="gene ID" value="tetur01g17284"/>
</dbReference>
<dbReference type="SUPFAM" id="SSF53098">
    <property type="entry name" value="Ribonuclease H-like"/>
    <property type="match status" value="1"/>
</dbReference>
<reference evidence="3" key="2">
    <citation type="submission" date="2016-04" db="UniProtKB">
        <authorList>
            <consortium name="EnsemblMetazoa"/>
        </authorList>
    </citation>
    <scope>IDENTIFICATION</scope>
</reference>
<dbReference type="InterPro" id="IPR038717">
    <property type="entry name" value="Tc1-like_DDE_dom"/>
</dbReference>
<comment type="subcellular location">
    <subcellularLocation>
        <location evidence="1">Nucleus</location>
    </subcellularLocation>
</comment>
<protein>
    <recommendedName>
        <fullName evidence="2">Tc1-like transposase DDE domain-containing protein</fullName>
    </recommendedName>
</protein>
<dbReference type="EMBL" id="CAEY01000481">
    <property type="status" value="NOT_ANNOTATED_CDS"/>
    <property type="molecule type" value="Genomic_DNA"/>
</dbReference>
<organism evidence="3 4">
    <name type="scientific">Tetranychus urticae</name>
    <name type="common">Two-spotted spider mite</name>
    <dbReference type="NCBI Taxonomy" id="32264"/>
    <lineage>
        <taxon>Eukaryota</taxon>
        <taxon>Metazoa</taxon>
        <taxon>Ecdysozoa</taxon>
        <taxon>Arthropoda</taxon>
        <taxon>Chelicerata</taxon>
        <taxon>Arachnida</taxon>
        <taxon>Acari</taxon>
        <taxon>Acariformes</taxon>
        <taxon>Trombidiformes</taxon>
        <taxon>Prostigmata</taxon>
        <taxon>Eleutherengona</taxon>
        <taxon>Raphignathae</taxon>
        <taxon>Tetranychoidea</taxon>
        <taxon>Tetranychidae</taxon>
        <taxon>Tetranychus</taxon>
    </lineage>
</organism>
<dbReference type="STRING" id="32264.A0A158P4D1"/>
<dbReference type="InterPro" id="IPR036397">
    <property type="entry name" value="RNaseH_sf"/>
</dbReference>
<dbReference type="Gene3D" id="1.10.10.10">
    <property type="entry name" value="Winged helix-like DNA-binding domain superfamily/Winged helix DNA-binding domain"/>
    <property type="match status" value="1"/>
</dbReference>
<dbReference type="Gene3D" id="3.30.420.10">
    <property type="entry name" value="Ribonuclease H-like superfamily/Ribonuclease H"/>
    <property type="match status" value="1"/>
</dbReference>
<dbReference type="GO" id="GO:0005634">
    <property type="term" value="C:nucleus"/>
    <property type="evidence" value="ECO:0007669"/>
    <property type="project" value="UniProtKB-SubCell"/>
</dbReference>
<dbReference type="GO" id="GO:0003676">
    <property type="term" value="F:nucleic acid binding"/>
    <property type="evidence" value="ECO:0007669"/>
    <property type="project" value="InterPro"/>
</dbReference>
<dbReference type="Pfam" id="PF13358">
    <property type="entry name" value="DDE_3"/>
    <property type="match status" value="1"/>
</dbReference>
<dbReference type="PANTHER" id="PTHR46564">
    <property type="entry name" value="TRANSPOSASE"/>
    <property type="match status" value="1"/>
</dbReference>
<dbReference type="AlphaFoldDB" id="A0A158P4D1"/>
<dbReference type="InterPro" id="IPR012337">
    <property type="entry name" value="RNaseH-like_sf"/>
</dbReference>
<name>A0A158P4D1_TETUR</name>
<dbReference type="Proteomes" id="UP000015104">
    <property type="component" value="Unassembled WGS sequence"/>
</dbReference>
<evidence type="ECO:0000256" key="1">
    <source>
        <dbReference type="ARBA" id="ARBA00004123"/>
    </source>
</evidence>
<reference evidence="4" key="1">
    <citation type="submission" date="2011-08" db="EMBL/GenBank/DDBJ databases">
        <authorList>
            <person name="Rombauts S."/>
        </authorList>
    </citation>
    <scope>NUCLEOTIDE SEQUENCE</scope>
    <source>
        <strain evidence="4">London</strain>
    </source>
</reference>
<evidence type="ECO:0000313" key="4">
    <source>
        <dbReference type="Proteomes" id="UP000015104"/>
    </source>
</evidence>
<dbReference type="InterPro" id="IPR009057">
    <property type="entry name" value="Homeodomain-like_sf"/>
</dbReference>
<evidence type="ECO:0000313" key="3">
    <source>
        <dbReference type="EnsemblMetazoa" id="tetur01g17284.1"/>
    </source>
</evidence>
<dbReference type="PANTHER" id="PTHR46564:SF1">
    <property type="entry name" value="TRANSPOSASE"/>
    <property type="match status" value="1"/>
</dbReference>
<keyword evidence="4" id="KW-1185">Reference proteome</keyword>
<feature type="domain" description="Tc1-like transposase DDE" evidence="2">
    <location>
        <begin position="120"/>
        <end position="249"/>
    </location>
</feature>
<dbReference type="InterPro" id="IPR036388">
    <property type="entry name" value="WH-like_DNA-bd_sf"/>
</dbReference>
<sequence length="291" mass="33936">MKMGKPKISDHIKELVVKADGDGLTCSSIAQLYNINVNTVRTIIHRFKLNQVISKPRGKKPKKLNEEMVAKIREWFDEDCQLTLDDVKDKLNGDFNIDVCINTIRNRIRNELFFSFKRISLVPARRNDPSTIQRRKQYVKAVRGKSYSICAVMDNQSLYLYEAKEKGYNTVDFVDFLKKFLDHLKNDNIENSVIIMDNVPFHHATPVNELFATESHQLLFLPPYSPFLNPIENLFNQLKHWVKKFRPSSADDVFRGVELASDIITANDCQKYFDHMMKYIPKCVQEENIEN</sequence>
<accession>A0A158P4D1</accession>